<keyword evidence="2" id="KW-1185">Reference proteome</keyword>
<reference evidence="1" key="1">
    <citation type="journal article" date="2014" name="Int. J. Syst. Evol. Microbiol.">
        <title>Complete genome sequence of Corynebacterium casei LMG S-19264T (=DSM 44701T), isolated from a smear-ripened cheese.</title>
        <authorList>
            <consortium name="US DOE Joint Genome Institute (JGI-PGF)"/>
            <person name="Walter F."/>
            <person name="Albersmeier A."/>
            <person name="Kalinowski J."/>
            <person name="Ruckert C."/>
        </authorList>
    </citation>
    <scope>NUCLEOTIDE SEQUENCE</scope>
    <source>
        <strain evidence="1">JCM 4790</strain>
    </source>
</reference>
<evidence type="ECO:0000313" key="2">
    <source>
        <dbReference type="Proteomes" id="UP000619244"/>
    </source>
</evidence>
<name>A0A918NQQ5_9ACTN</name>
<organism evidence="1 2">
    <name type="scientific">Streptomyces minutiscleroticus</name>
    <dbReference type="NCBI Taxonomy" id="68238"/>
    <lineage>
        <taxon>Bacteria</taxon>
        <taxon>Bacillati</taxon>
        <taxon>Actinomycetota</taxon>
        <taxon>Actinomycetes</taxon>
        <taxon>Kitasatosporales</taxon>
        <taxon>Streptomycetaceae</taxon>
        <taxon>Streptomyces</taxon>
    </lineage>
</organism>
<sequence length="78" mass="8458">MTEISSPCITMPRIVVGPVQPDRPPFRVVEIDGEVVGAAQDLADVLVAAAHRGVVIHDADDPAEVCWVGGDKLTWRRR</sequence>
<evidence type="ECO:0000313" key="1">
    <source>
        <dbReference type="EMBL" id="GGX87707.1"/>
    </source>
</evidence>
<reference evidence="1" key="2">
    <citation type="submission" date="2020-09" db="EMBL/GenBank/DDBJ databases">
        <authorList>
            <person name="Sun Q."/>
            <person name="Ohkuma M."/>
        </authorList>
    </citation>
    <scope>NUCLEOTIDE SEQUENCE</scope>
    <source>
        <strain evidence="1">JCM 4790</strain>
    </source>
</reference>
<gene>
    <name evidence="1" type="ORF">GCM10010358_47190</name>
</gene>
<dbReference type="AlphaFoldDB" id="A0A918NQQ5"/>
<dbReference type="EMBL" id="BMVU01000025">
    <property type="protein sequence ID" value="GGX87707.1"/>
    <property type="molecule type" value="Genomic_DNA"/>
</dbReference>
<dbReference type="Proteomes" id="UP000619244">
    <property type="component" value="Unassembled WGS sequence"/>
</dbReference>
<proteinExistence type="predicted"/>
<accession>A0A918NQQ5</accession>
<comment type="caution">
    <text evidence="1">The sequence shown here is derived from an EMBL/GenBank/DDBJ whole genome shotgun (WGS) entry which is preliminary data.</text>
</comment>
<protein>
    <submittedName>
        <fullName evidence="1">Uncharacterized protein</fullName>
    </submittedName>
</protein>
<dbReference type="RefSeq" id="WP_190192293.1">
    <property type="nucleotide sequence ID" value="NZ_BMVU01000025.1"/>
</dbReference>